<dbReference type="EMBL" id="BSXV01000491">
    <property type="protein sequence ID" value="GME89321.1"/>
    <property type="molecule type" value="Genomic_DNA"/>
</dbReference>
<evidence type="ECO:0000313" key="2">
    <source>
        <dbReference type="Proteomes" id="UP001165101"/>
    </source>
</evidence>
<reference evidence="1" key="1">
    <citation type="submission" date="2023-04" db="EMBL/GenBank/DDBJ databases">
        <title>Candida boidinii NBRC 1967.</title>
        <authorList>
            <person name="Ichikawa N."/>
            <person name="Sato H."/>
            <person name="Tonouchi N."/>
        </authorList>
    </citation>
    <scope>NUCLEOTIDE SEQUENCE</scope>
    <source>
        <strain evidence="1">NBRC 1967</strain>
    </source>
</reference>
<keyword evidence="2" id="KW-1185">Reference proteome</keyword>
<accession>A0ACB5TKP3</accession>
<protein>
    <submittedName>
        <fullName evidence="1">Unnamed protein product</fullName>
    </submittedName>
</protein>
<sequence>MNANQPPTASFLASPLQQRRYSSVSNSTSNSSSISLLNQHQIQSNSRNIFKTNNLTSSIEEDSFQSINSIITDNNSTNNIITNNNKNNEQIVNGYSYYPDINDLDKDMSHREQKNNILRTPKRSTNQNINSRDLDKTRRRDSEITDSSNLLLDSEWVLFSPSHSQYSNVTRGSDNNGYDDVLSSTIDRTATYTTSSQELDEYEEESEEESEEENEENEENEEYEEDDEVDEEDDEDDDSLIEALQNHMKSDNIINKDDLNSRIDNWRKEQVSLFLDDLTKSGVDNDTLELIKAWGIDDSEVTEADGKFYFTSSLSEAKKNLGMFINSNMGYFYGNDLLKRYTNQEIKVIKKVLSSLSNSLNRADDVIIDSTNSINNKTNNNNINNKTYNLKHKVRSHSESFIKTNVPLSHLKRNKSFSGRELKNFNSINTINRRRTLLNSQNKNPNTISHSVNLHNQQQHHHHHNHHRHHHSQEDNFLNNKKLEKYIPLFLKDLIVRSNLIDEFKSLEESENGTSRLNDTTVNTNSENDDDNLTDVARSTHDLTLKIKVKIKIKENQKTKNGW</sequence>
<organism evidence="1 2">
    <name type="scientific">Candida boidinii</name>
    <name type="common">Yeast</name>
    <dbReference type="NCBI Taxonomy" id="5477"/>
    <lineage>
        <taxon>Eukaryota</taxon>
        <taxon>Fungi</taxon>
        <taxon>Dikarya</taxon>
        <taxon>Ascomycota</taxon>
        <taxon>Saccharomycotina</taxon>
        <taxon>Pichiomycetes</taxon>
        <taxon>Pichiales</taxon>
        <taxon>Pichiaceae</taxon>
        <taxon>Ogataea</taxon>
        <taxon>Ogataea/Candida clade</taxon>
    </lineage>
</organism>
<evidence type="ECO:0000313" key="1">
    <source>
        <dbReference type="EMBL" id="GME89321.1"/>
    </source>
</evidence>
<dbReference type="Proteomes" id="UP001165101">
    <property type="component" value="Unassembled WGS sequence"/>
</dbReference>
<gene>
    <name evidence="1" type="ORF">Cboi01_000134800</name>
</gene>
<proteinExistence type="predicted"/>
<comment type="caution">
    <text evidence="1">The sequence shown here is derived from an EMBL/GenBank/DDBJ whole genome shotgun (WGS) entry which is preliminary data.</text>
</comment>
<name>A0ACB5TKP3_CANBO</name>